<organism evidence="2 3">
    <name type="scientific">Gossypium arboreum</name>
    <name type="common">Tree cotton</name>
    <name type="synonym">Gossypium nanking</name>
    <dbReference type="NCBI Taxonomy" id="29729"/>
    <lineage>
        <taxon>Eukaryota</taxon>
        <taxon>Viridiplantae</taxon>
        <taxon>Streptophyta</taxon>
        <taxon>Embryophyta</taxon>
        <taxon>Tracheophyta</taxon>
        <taxon>Spermatophyta</taxon>
        <taxon>Magnoliopsida</taxon>
        <taxon>eudicotyledons</taxon>
        <taxon>Gunneridae</taxon>
        <taxon>Pentapetalae</taxon>
        <taxon>rosids</taxon>
        <taxon>malvids</taxon>
        <taxon>Malvales</taxon>
        <taxon>Malvaceae</taxon>
        <taxon>Malvoideae</taxon>
        <taxon>Gossypium</taxon>
    </lineage>
</organism>
<dbReference type="Proteomes" id="UP000032142">
    <property type="component" value="Unassembled WGS sequence"/>
</dbReference>
<evidence type="ECO:0000256" key="1">
    <source>
        <dbReference type="SAM" id="MobiDB-lite"/>
    </source>
</evidence>
<dbReference type="EMBL" id="KN405493">
    <property type="protein sequence ID" value="KHG16145.1"/>
    <property type="molecule type" value="Genomic_DNA"/>
</dbReference>
<name>A0A0B0NTF9_GOSAR</name>
<feature type="compositionally biased region" description="Basic and acidic residues" evidence="1">
    <location>
        <begin position="1"/>
        <end position="10"/>
    </location>
</feature>
<evidence type="ECO:0000313" key="2">
    <source>
        <dbReference type="EMBL" id="KHG16145.1"/>
    </source>
</evidence>
<feature type="region of interest" description="Disordered" evidence="1">
    <location>
        <begin position="1"/>
        <end position="24"/>
    </location>
</feature>
<dbReference type="AlphaFoldDB" id="A0A0B0NTF9"/>
<keyword evidence="3" id="KW-1185">Reference proteome</keyword>
<gene>
    <name evidence="2" type="ORF">F383_23576</name>
</gene>
<protein>
    <submittedName>
        <fullName evidence="2">Uncharacterized protein</fullName>
    </submittedName>
</protein>
<evidence type="ECO:0000313" key="3">
    <source>
        <dbReference type="Proteomes" id="UP000032142"/>
    </source>
</evidence>
<accession>A0A0B0NTF9</accession>
<reference evidence="3" key="1">
    <citation type="submission" date="2014-09" db="EMBL/GenBank/DDBJ databases">
        <authorList>
            <person name="Mudge J."/>
            <person name="Ramaraj T."/>
            <person name="Lindquist I.E."/>
            <person name="Bharti A.K."/>
            <person name="Sundararajan A."/>
            <person name="Cameron C.T."/>
            <person name="Woodward J.E."/>
            <person name="May G.D."/>
            <person name="Brubaker C."/>
            <person name="Broadhvest J."/>
            <person name="Wilkins T.A."/>
        </authorList>
    </citation>
    <scope>NUCLEOTIDE SEQUENCE</scope>
    <source>
        <strain evidence="3">cv. AKA8401</strain>
    </source>
</reference>
<sequence length="71" mass="8266">MEGPDNERAAKFPHSNSANPAKEKRRDVHLRILKQFFGWQYLFYHGSFIGMENGMALFAGVQEMYVYGQPR</sequence>
<proteinExistence type="predicted"/>